<keyword evidence="1" id="KW-0812">Transmembrane</keyword>
<dbReference type="AlphaFoldDB" id="A0A2P2K861"/>
<accession>A0A2P2K861</accession>
<reference evidence="2" key="1">
    <citation type="submission" date="2018-02" db="EMBL/GenBank/DDBJ databases">
        <title>Rhizophora mucronata_Transcriptome.</title>
        <authorList>
            <person name="Meera S.P."/>
            <person name="Sreeshan A."/>
            <person name="Augustine A."/>
        </authorList>
    </citation>
    <scope>NUCLEOTIDE SEQUENCE</scope>
    <source>
        <tissue evidence="2">Leaf</tissue>
    </source>
</reference>
<keyword evidence="1" id="KW-0472">Membrane</keyword>
<keyword evidence="1" id="KW-1133">Transmembrane helix</keyword>
<dbReference type="EMBL" id="GGEC01021424">
    <property type="protein sequence ID" value="MBX01908.1"/>
    <property type="molecule type" value="Transcribed_RNA"/>
</dbReference>
<feature type="transmembrane region" description="Helical" evidence="1">
    <location>
        <begin position="12"/>
        <end position="40"/>
    </location>
</feature>
<name>A0A2P2K861_RHIMU</name>
<evidence type="ECO:0000313" key="2">
    <source>
        <dbReference type="EMBL" id="MBX01908.1"/>
    </source>
</evidence>
<sequence>MVRSLRRLASTSLRLALFSFTALYSAGTTTFSIIFFSFFLSNYSTHFTI</sequence>
<protein>
    <submittedName>
        <fullName evidence="2">Uncharacterized protein</fullName>
    </submittedName>
</protein>
<organism evidence="2">
    <name type="scientific">Rhizophora mucronata</name>
    <name type="common">Asiatic mangrove</name>
    <dbReference type="NCBI Taxonomy" id="61149"/>
    <lineage>
        <taxon>Eukaryota</taxon>
        <taxon>Viridiplantae</taxon>
        <taxon>Streptophyta</taxon>
        <taxon>Embryophyta</taxon>
        <taxon>Tracheophyta</taxon>
        <taxon>Spermatophyta</taxon>
        <taxon>Magnoliopsida</taxon>
        <taxon>eudicotyledons</taxon>
        <taxon>Gunneridae</taxon>
        <taxon>Pentapetalae</taxon>
        <taxon>rosids</taxon>
        <taxon>fabids</taxon>
        <taxon>Malpighiales</taxon>
        <taxon>Rhizophoraceae</taxon>
        <taxon>Rhizophora</taxon>
    </lineage>
</organism>
<proteinExistence type="predicted"/>
<evidence type="ECO:0000256" key="1">
    <source>
        <dbReference type="SAM" id="Phobius"/>
    </source>
</evidence>